<dbReference type="SMART" id="SM00075">
    <property type="entry name" value="HYDRO"/>
    <property type="match status" value="1"/>
</dbReference>
<keyword evidence="5" id="KW-0732">Signal</keyword>
<comment type="similarity">
    <text evidence="5">Belongs to the fungal hydrophobin family.</text>
</comment>
<comment type="caution">
    <text evidence="6">The sequence shown here is derived from an EMBL/GenBank/DDBJ whole genome shotgun (WGS) entry which is preliminary data.</text>
</comment>
<reference evidence="6 7" key="1">
    <citation type="submission" date="2024-07" db="EMBL/GenBank/DDBJ databases">
        <title>Section-level genome sequencing and comparative genomics of Aspergillus sections Usti and Cavernicolus.</title>
        <authorList>
            <consortium name="Lawrence Berkeley National Laboratory"/>
            <person name="Nybo J.L."/>
            <person name="Vesth T.C."/>
            <person name="Theobald S."/>
            <person name="Frisvad J.C."/>
            <person name="Larsen T.O."/>
            <person name="Kjaerboelling I."/>
            <person name="Rothschild-Mancinelli K."/>
            <person name="Lyhne E.K."/>
            <person name="Kogle M.E."/>
            <person name="Barry K."/>
            <person name="Clum A."/>
            <person name="Na H."/>
            <person name="Ledsgaard L."/>
            <person name="Lin J."/>
            <person name="Lipzen A."/>
            <person name="Kuo A."/>
            <person name="Riley R."/>
            <person name="Mondo S."/>
            <person name="Labutti K."/>
            <person name="Haridas S."/>
            <person name="Pangalinan J."/>
            <person name="Salamov A.A."/>
            <person name="Simmons B.A."/>
            <person name="Magnuson J.K."/>
            <person name="Chen J."/>
            <person name="Drula E."/>
            <person name="Henrissat B."/>
            <person name="Wiebenga A."/>
            <person name="Lubbers R.J."/>
            <person name="Gomes A.C."/>
            <person name="Makela M.R."/>
            <person name="Stajich J."/>
            <person name="Grigoriev I.V."/>
            <person name="Mortensen U.H."/>
            <person name="De Vries R.P."/>
            <person name="Baker S.E."/>
            <person name="Andersen M.R."/>
        </authorList>
    </citation>
    <scope>NUCLEOTIDE SEQUENCE [LARGE SCALE GENOMIC DNA]</scope>
    <source>
        <strain evidence="6 7">CBS 209.92</strain>
    </source>
</reference>
<dbReference type="Proteomes" id="UP001610563">
    <property type="component" value="Unassembled WGS sequence"/>
</dbReference>
<feature type="signal peptide" evidence="5">
    <location>
        <begin position="1"/>
        <end position="16"/>
    </location>
</feature>
<name>A0ABR4G2H6_9EURO</name>
<gene>
    <name evidence="6" type="ORF">BJX66DRAFT_351887</name>
</gene>
<keyword evidence="7" id="KW-1185">Reference proteome</keyword>
<evidence type="ECO:0000313" key="7">
    <source>
        <dbReference type="Proteomes" id="UP001610563"/>
    </source>
</evidence>
<evidence type="ECO:0000256" key="5">
    <source>
        <dbReference type="RuleBase" id="RU365009"/>
    </source>
</evidence>
<keyword evidence="1" id="KW-0749">Sporulation</keyword>
<dbReference type="Pfam" id="PF01185">
    <property type="entry name" value="Hydrophobin"/>
    <property type="match status" value="1"/>
</dbReference>
<feature type="chain" id="PRO_5044984931" description="Hydrophobin" evidence="5">
    <location>
        <begin position="17"/>
        <end position="134"/>
    </location>
</feature>
<organism evidence="6 7">
    <name type="scientific">Aspergillus keveii</name>
    <dbReference type="NCBI Taxonomy" id="714993"/>
    <lineage>
        <taxon>Eukaryota</taxon>
        <taxon>Fungi</taxon>
        <taxon>Dikarya</taxon>
        <taxon>Ascomycota</taxon>
        <taxon>Pezizomycotina</taxon>
        <taxon>Eurotiomycetes</taxon>
        <taxon>Eurotiomycetidae</taxon>
        <taxon>Eurotiales</taxon>
        <taxon>Aspergillaceae</taxon>
        <taxon>Aspergillus</taxon>
        <taxon>Aspergillus subgen. Nidulantes</taxon>
    </lineage>
</organism>
<evidence type="ECO:0000256" key="4">
    <source>
        <dbReference type="ARBA" id="ARBA00093443"/>
    </source>
</evidence>
<keyword evidence="5" id="KW-0134">Cell wall</keyword>
<evidence type="ECO:0000256" key="1">
    <source>
        <dbReference type="ARBA" id="ARBA00022969"/>
    </source>
</evidence>
<accession>A0ABR4G2H6</accession>
<comment type="subcellular location">
    <subcellularLocation>
        <location evidence="5">Secreted</location>
        <location evidence="5">Cell wall</location>
    </subcellularLocation>
    <subcellularLocation>
        <location evidence="4">Spore wall</location>
    </subcellularLocation>
</comment>
<keyword evidence="2 5" id="KW-1015">Disulfide bond</keyword>
<keyword evidence="3" id="KW-0183">Conidiation</keyword>
<evidence type="ECO:0000256" key="2">
    <source>
        <dbReference type="ARBA" id="ARBA00023157"/>
    </source>
</evidence>
<sequence length="134" mass="13197">MRFTLPILALATAALALPESAQKMAKLSSSAAFAKQAEGTTCDVGSISCCNAATQTENGLLGGLLGGGLIRSLSGNDGSACAKASLIDELGLLALIDHTETGPVCKNIIACCPEGTTTCVAIDNAGSGTPAAAK</sequence>
<evidence type="ECO:0000313" key="6">
    <source>
        <dbReference type="EMBL" id="KAL2793221.1"/>
    </source>
</evidence>
<proteinExistence type="inferred from homology"/>
<protein>
    <recommendedName>
        <fullName evidence="5">Hydrophobin</fullName>
    </recommendedName>
</protein>
<keyword evidence="5" id="KW-0964">Secreted</keyword>
<evidence type="ECO:0000256" key="3">
    <source>
        <dbReference type="ARBA" id="ARBA00023321"/>
    </source>
</evidence>
<dbReference type="EMBL" id="JBFTWV010000060">
    <property type="protein sequence ID" value="KAL2793221.1"/>
    <property type="molecule type" value="Genomic_DNA"/>
</dbReference>
<dbReference type="InterPro" id="IPR001338">
    <property type="entry name" value="Class_I_Hydrophobin"/>
</dbReference>